<dbReference type="InterPro" id="IPR050091">
    <property type="entry name" value="PKS_NRPS_Biosynth_Enz"/>
</dbReference>
<dbReference type="SMART" id="SM00825">
    <property type="entry name" value="PKS_KS"/>
    <property type="match status" value="1"/>
</dbReference>
<dbReference type="Gene3D" id="3.40.47.10">
    <property type="match status" value="1"/>
</dbReference>
<dbReference type="PANTHER" id="PTHR43775">
    <property type="entry name" value="FATTY ACID SYNTHASE"/>
    <property type="match status" value="1"/>
</dbReference>
<dbReference type="Proteomes" id="UP000019374">
    <property type="component" value="Unassembled WGS sequence"/>
</dbReference>
<dbReference type="eggNOG" id="KOG1202">
    <property type="taxonomic scope" value="Eukaryota"/>
</dbReference>
<dbReference type="InterPro" id="IPR014030">
    <property type="entry name" value="Ketoacyl_synth_N"/>
</dbReference>
<proteinExistence type="predicted"/>
<sequence length="187" mass="20283">MTQADVAIVGIACRFPGDAKCPSALGDMLMQGRDAWTKVPSSRFNVDAFYHPSQKRKASMVCKGGYFLQDDITKWDAPFFALSSTEAQAVDPQQRLLLEIAYESLENAGIPIEAVAGTDTACYVGGFNSNYKSIISRDLLDTPQYSMTGCASSMLANREPARPVVDYGHGLLELHGSSAPSMRIHPV</sequence>
<protein>
    <submittedName>
        <fullName evidence="4">Beta-ketoacyl synthase</fullName>
    </submittedName>
</protein>
<reference evidence="4 5" key="1">
    <citation type="journal article" date="2013" name="Chin. Sci. Bull.">
        <title>Genome survey uncovers the secrets of sex and lifestyle in caterpillar fungus.</title>
        <authorList>
            <person name="Hu X."/>
            <person name="Zhang Y."/>
            <person name="Xiao G."/>
            <person name="Zheng P."/>
            <person name="Xia Y."/>
            <person name="Zhang X."/>
            <person name="St Leger R.J."/>
            <person name="Liu X."/>
            <person name="Wang C."/>
        </authorList>
    </citation>
    <scope>NUCLEOTIDE SEQUENCE [LARGE SCALE GENOMIC DNA]</scope>
    <source>
        <strain evidence="5">Co18 / CGMCC 3.14243</strain>
        <tissue evidence="4">Fruit-body</tissue>
    </source>
</reference>
<feature type="domain" description="Ketosynthase family 3 (KS3)" evidence="3">
    <location>
        <begin position="3"/>
        <end position="187"/>
    </location>
</feature>
<dbReference type="GO" id="GO:0044550">
    <property type="term" value="P:secondary metabolite biosynthetic process"/>
    <property type="evidence" value="ECO:0007669"/>
    <property type="project" value="TreeGrafter"/>
</dbReference>
<dbReference type="Pfam" id="PF00109">
    <property type="entry name" value="ketoacyl-synt"/>
    <property type="match status" value="1"/>
</dbReference>
<dbReference type="InterPro" id="IPR020841">
    <property type="entry name" value="PKS_Beta-ketoAc_synthase_dom"/>
</dbReference>
<dbReference type="GO" id="GO:0004312">
    <property type="term" value="F:fatty acid synthase activity"/>
    <property type="evidence" value="ECO:0007669"/>
    <property type="project" value="TreeGrafter"/>
</dbReference>
<dbReference type="InterPro" id="IPR016039">
    <property type="entry name" value="Thiolase-like"/>
</dbReference>
<dbReference type="SUPFAM" id="SSF53901">
    <property type="entry name" value="Thiolase-like"/>
    <property type="match status" value="1"/>
</dbReference>
<keyword evidence="1" id="KW-0596">Phosphopantetheine</keyword>
<name>T5ACJ2_OPHSC</name>
<evidence type="ECO:0000313" key="5">
    <source>
        <dbReference type="Proteomes" id="UP000019374"/>
    </source>
</evidence>
<evidence type="ECO:0000256" key="1">
    <source>
        <dbReference type="ARBA" id="ARBA00022450"/>
    </source>
</evidence>
<dbReference type="GO" id="GO:0006633">
    <property type="term" value="P:fatty acid biosynthetic process"/>
    <property type="evidence" value="ECO:0007669"/>
    <property type="project" value="TreeGrafter"/>
</dbReference>
<evidence type="ECO:0000313" key="4">
    <source>
        <dbReference type="EMBL" id="EQL00309.1"/>
    </source>
</evidence>
<dbReference type="HOGENOM" id="CLU_000022_16_2_1"/>
<gene>
    <name evidence="4" type="ORF">OCS_03970</name>
</gene>
<dbReference type="EMBL" id="KE652848">
    <property type="protein sequence ID" value="EQL00309.1"/>
    <property type="molecule type" value="Genomic_DNA"/>
</dbReference>
<evidence type="ECO:0000256" key="2">
    <source>
        <dbReference type="ARBA" id="ARBA00022553"/>
    </source>
</evidence>
<organism evidence="4 5">
    <name type="scientific">Ophiocordyceps sinensis (strain Co18 / CGMCC 3.14243)</name>
    <name type="common">Yarsagumba caterpillar fungus</name>
    <name type="synonym">Hirsutella sinensis</name>
    <dbReference type="NCBI Taxonomy" id="911162"/>
    <lineage>
        <taxon>Eukaryota</taxon>
        <taxon>Fungi</taxon>
        <taxon>Dikarya</taxon>
        <taxon>Ascomycota</taxon>
        <taxon>Pezizomycotina</taxon>
        <taxon>Sordariomycetes</taxon>
        <taxon>Hypocreomycetidae</taxon>
        <taxon>Hypocreales</taxon>
        <taxon>Ophiocordycipitaceae</taxon>
        <taxon>Ophiocordyceps</taxon>
    </lineage>
</organism>
<accession>T5ACJ2</accession>
<keyword evidence="2" id="KW-0597">Phosphoprotein</keyword>
<dbReference type="AlphaFoldDB" id="T5ACJ2"/>
<dbReference type="PROSITE" id="PS52004">
    <property type="entry name" value="KS3_2"/>
    <property type="match status" value="1"/>
</dbReference>
<evidence type="ECO:0000259" key="3">
    <source>
        <dbReference type="PROSITE" id="PS52004"/>
    </source>
</evidence>
<dbReference type="CDD" id="cd00833">
    <property type="entry name" value="PKS"/>
    <property type="match status" value="1"/>
</dbReference>
<dbReference type="PANTHER" id="PTHR43775:SF29">
    <property type="entry name" value="ASPERFURANONE POLYKETIDE SYNTHASE AFOG-RELATED"/>
    <property type="match status" value="1"/>
</dbReference>